<sequence length="383" mass="43593">MSGRRANTRSQTAWRGRGRGRGDSDRGRRGDSRGCGIGERDGLIHYSHSRQKPSVERSLEYLPSISRSGGQGGHGDTLKQSSVQDAYWETIQSKLADHWKRQYQIKDSLRKENESNLLLHLRKLREGIISSKREDTFALAVYELSFYLAILFDSPAQISASQSHFTQLFETLRQPSDFSSTSSLHRKATAFLVTSSLLNLTEGYPSQKLYYRDLEDFKNLPQSPNDKSDVDCQAWIRSLRSSLNMRNYVQSQHLTSFRRVNSIVDRLIPSESQSEASINNTAPLDDLLGKVIFRLIDSLREKLRESAWQVLRAAYRELTVSTANDVDLANSAWVGRALFFDIEDADKKSMSGLENWKDEKVGEDQLIGKAGMDGRWMICRNKK</sequence>
<gene>
    <name evidence="2" type="ORF">SCHPADRAFT_113593</name>
</gene>
<name>A0A0H2S3J3_9AGAM</name>
<organism evidence="2 3">
    <name type="scientific">Schizopora paradoxa</name>
    <dbReference type="NCBI Taxonomy" id="27342"/>
    <lineage>
        <taxon>Eukaryota</taxon>
        <taxon>Fungi</taxon>
        <taxon>Dikarya</taxon>
        <taxon>Basidiomycota</taxon>
        <taxon>Agaricomycotina</taxon>
        <taxon>Agaricomycetes</taxon>
        <taxon>Hymenochaetales</taxon>
        <taxon>Schizoporaceae</taxon>
        <taxon>Schizopora</taxon>
    </lineage>
</organism>
<accession>A0A0H2S3J3</accession>
<proteinExistence type="predicted"/>
<dbReference type="AlphaFoldDB" id="A0A0H2S3J3"/>
<evidence type="ECO:0000313" key="3">
    <source>
        <dbReference type="Proteomes" id="UP000053477"/>
    </source>
</evidence>
<keyword evidence="3" id="KW-1185">Reference proteome</keyword>
<feature type="compositionally biased region" description="Basic and acidic residues" evidence="1">
    <location>
        <begin position="20"/>
        <end position="43"/>
    </location>
</feature>
<protein>
    <submittedName>
        <fullName evidence="2">Uncharacterized protein</fullName>
    </submittedName>
</protein>
<dbReference type="STRING" id="27342.A0A0H2S3J3"/>
<dbReference type="EMBL" id="KQ085893">
    <property type="protein sequence ID" value="KLO18567.1"/>
    <property type="molecule type" value="Genomic_DNA"/>
</dbReference>
<evidence type="ECO:0000256" key="1">
    <source>
        <dbReference type="SAM" id="MobiDB-lite"/>
    </source>
</evidence>
<evidence type="ECO:0000313" key="2">
    <source>
        <dbReference type="EMBL" id="KLO18567.1"/>
    </source>
</evidence>
<reference evidence="2 3" key="1">
    <citation type="submission" date="2015-04" db="EMBL/GenBank/DDBJ databases">
        <title>Complete genome sequence of Schizopora paradoxa KUC8140, a cosmopolitan wood degrader in East Asia.</title>
        <authorList>
            <consortium name="DOE Joint Genome Institute"/>
            <person name="Min B."/>
            <person name="Park H."/>
            <person name="Jang Y."/>
            <person name="Kim J.-J."/>
            <person name="Kim K.H."/>
            <person name="Pangilinan J."/>
            <person name="Lipzen A."/>
            <person name="Riley R."/>
            <person name="Grigoriev I.V."/>
            <person name="Spatafora J.W."/>
            <person name="Choi I.-G."/>
        </authorList>
    </citation>
    <scope>NUCLEOTIDE SEQUENCE [LARGE SCALE GENOMIC DNA]</scope>
    <source>
        <strain evidence="2 3">KUC8140</strain>
    </source>
</reference>
<dbReference type="PANTHER" id="PTHR39398:SF1">
    <property type="entry name" value="CSN8_PSMD8_EIF3K DOMAIN-CONTAINING PROTEIN"/>
    <property type="match status" value="1"/>
</dbReference>
<dbReference type="PANTHER" id="PTHR39398">
    <property type="entry name" value="YALI0F14311P"/>
    <property type="match status" value="1"/>
</dbReference>
<dbReference type="Proteomes" id="UP000053477">
    <property type="component" value="Unassembled WGS sequence"/>
</dbReference>
<dbReference type="InParanoid" id="A0A0H2S3J3"/>
<dbReference type="OrthoDB" id="2100128at2759"/>
<feature type="region of interest" description="Disordered" evidence="1">
    <location>
        <begin position="1"/>
        <end position="55"/>
    </location>
</feature>